<accession>A0A1W1DM28</accession>
<dbReference type="FunFam" id="3.40.50.720:FF:000049">
    <property type="entry name" value="Alanine dehydrogenase"/>
    <property type="match status" value="1"/>
</dbReference>
<dbReference type="PIRSF" id="PIRSF000183">
    <property type="entry name" value="Alanine_dh"/>
    <property type="match status" value="1"/>
</dbReference>
<dbReference type="GO" id="GO:0005886">
    <property type="term" value="C:plasma membrane"/>
    <property type="evidence" value="ECO:0007669"/>
    <property type="project" value="TreeGrafter"/>
</dbReference>
<evidence type="ECO:0000256" key="3">
    <source>
        <dbReference type="ARBA" id="ARBA00023002"/>
    </source>
</evidence>
<gene>
    <name evidence="7" type="ORF">MNB_SUP05-6-119</name>
</gene>
<keyword evidence="4" id="KW-0520">NAD</keyword>
<protein>
    <recommendedName>
        <fullName evidence="2">alanine dehydrogenase</fullName>
        <ecNumber evidence="2">1.4.1.1</ecNumber>
    </recommendedName>
</protein>
<name>A0A1W1DM28_9ZZZZ</name>
<evidence type="ECO:0000256" key="4">
    <source>
        <dbReference type="ARBA" id="ARBA00023027"/>
    </source>
</evidence>
<evidence type="ECO:0000256" key="1">
    <source>
        <dbReference type="ARBA" id="ARBA00005689"/>
    </source>
</evidence>
<evidence type="ECO:0000313" key="7">
    <source>
        <dbReference type="EMBL" id="SFV82443.1"/>
    </source>
</evidence>
<feature type="domain" description="Alanine dehydrogenase/pyridine nucleotide transhydrogenase N-terminal" evidence="6">
    <location>
        <begin position="4"/>
        <end position="137"/>
    </location>
</feature>
<dbReference type="InterPro" id="IPR036291">
    <property type="entry name" value="NAD(P)-bd_dom_sf"/>
</dbReference>
<evidence type="ECO:0000259" key="6">
    <source>
        <dbReference type="SMART" id="SM01003"/>
    </source>
</evidence>
<dbReference type="SUPFAM" id="SSF52283">
    <property type="entry name" value="Formate/glycerate dehydrogenase catalytic domain-like"/>
    <property type="match status" value="1"/>
</dbReference>
<proteinExistence type="inferred from homology"/>
<dbReference type="InterPro" id="IPR007698">
    <property type="entry name" value="AlaDH/PNT_NAD(H)-bd"/>
</dbReference>
<keyword evidence="3 7" id="KW-0560">Oxidoreductase</keyword>
<dbReference type="GO" id="GO:0000286">
    <property type="term" value="F:alanine dehydrogenase activity"/>
    <property type="evidence" value="ECO:0007669"/>
    <property type="project" value="UniProtKB-EC"/>
</dbReference>
<dbReference type="NCBIfam" id="TIGR00518">
    <property type="entry name" value="alaDH"/>
    <property type="match status" value="1"/>
</dbReference>
<dbReference type="Pfam" id="PF05222">
    <property type="entry name" value="AlaDh_PNT_N"/>
    <property type="match status" value="1"/>
</dbReference>
<dbReference type="InterPro" id="IPR007886">
    <property type="entry name" value="AlaDH/PNT_N"/>
</dbReference>
<dbReference type="Pfam" id="PF01262">
    <property type="entry name" value="AlaDh_PNT_C"/>
    <property type="match status" value="1"/>
</dbReference>
<feature type="domain" description="Alanine dehydrogenase/pyridine nucleotide transhydrogenase NAD(H)-binding" evidence="5">
    <location>
        <begin position="149"/>
        <end position="298"/>
    </location>
</feature>
<dbReference type="SMART" id="SM01002">
    <property type="entry name" value="AlaDh_PNT_C"/>
    <property type="match status" value="1"/>
</dbReference>
<dbReference type="AlphaFoldDB" id="A0A1W1DM28"/>
<sequence>MIIGVPKEIKVHEYRVALTPHGAKVLAEAGHQVIVQSDAGSAIGFSNQDYQDSGVSIVNSAQAIFDQADMVIKVKEPQPSECKLLNKNQILFAYLHLAADPKQAELLLESGSTCIAYETITDNNNRLPLLQPMSEIAGRMSIQSGAHHLEKTQGGPGVLLSGATGVESAQVLVLGGGVVGMNAAKVALGMGAQVTILNRSLSKRLTDFQQQHTSQLSINLSSQANIEQQLETADLVIGAALVAGASAPKLITRDMLKLMKKGSVLADVSIDQGGCFETSKVTTHDKPTYVVDDIIHYCVGNMPGAVAQTATLALTNATLPYILDIANKGYQQAMLDNQNLMNGLNIYQGRVAHQAVAKSLNYQHRPISF</sequence>
<comment type="similarity">
    <text evidence="1">Belongs to the AlaDH/PNT family.</text>
</comment>
<dbReference type="GO" id="GO:0042853">
    <property type="term" value="P:L-alanine catabolic process"/>
    <property type="evidence" value="ECO:0007669"/>
    <property type="project" value="InterPro"/>
</dbReference>
<evidence type="ECO:0000256" key="2">
    <source>
        <dbReference type="ARBA" id="ARBA00012897"/>
    </source>
</evidence>
<evidence type="ECO:0000259" key="5">
    <source>
        <dbReference type="SMART" id="SM01002"/>
    </source>
</evidence>
<reference evidence="7" key="1">
    <citation type="submission" date="2016-10" db="EMBL/GenBank/DDBJ databases">
        <authorList>
            <person name="de Groot N.N."/>
        </authorList>
    </citation>
    <scope>NUCLEOTIDE SEQUENCE</scope>
</reference>
<dbReference type="InterPro" id="IPR008141">
    <property type="entry name" value="Ala_DH"/>
</dbReference>
<dbReference type="Gene3D" id="3.40.50.720">
    <property type="entry name" value="NAD(P)-binding Rossmann-like Domain"/>
    <property type="match status" value="2"/>
</dbReference>
<dbReference type="PANTHER" id="PTHR42795">
    <property type="entry name" value="ALANINE DEHYDROGENASE"/>
    <property type="match status" value="1"/>
</dbReference>
<dbReference type="SMART" id="SM01003">
    <property type="entry name" value="AlaDh_PNT_N"/>
    <property type="match status" value="1"/>
</dbReference>
<dbReference type="EMBL" id="FPHV01000188">
    <property type="protein sequence ID" value="SFV82443.1"/>
    <property type="molecule type" value="Genomic_DNA"/>
</dbReference>
<dbReference type="CDD" id="cd05305">
    <property type="entry name" value="L-AlaDH"/>
    <property type="match status" value="1"/>
</dbReference>
<dbReference type="PANTHER" id="PTHR42795:SF1">
    <property type="entry name" value="ALANINE DEHYDROGENASE"/>
    <property type="match status" value="1"/>
</dbReference>
<organism evidence="7">
    <name type="scientific">hydrothermal vent metagenome</name>
    <dbReference type="NCBI Taxonomy" id="652676"/>
    <lineage>
        <taxon>unclassified sequences</taxon>
        <taxon>metagenomes</taxon>
        <taxon>ecological metagenomes</taxon>
    </lineage>
</organism>
<dbReference type="SUPFAM" id="SSF51735">
    <property type="entry name" value="NAD(P)-binding Rossmann-fold domains"/>
    <property type="match status" value="1"/>
</dbReference>
<dbReference type="EC" id="1.4.1.1" evidence="2"/>
<dbReference type="PRINTS" id="PR00411">
    <property type="entry name" value="PNDRDTASEI"/>
</dbReference>